<dbReference type="PANTHER" id="PTHR42684">
    <property type="entry name" value="ADENOSYLMETHIONINE-8-AMINO-7-OXONONANOATE AMINOTRANSFERASE"/>
    <property type="match status" value="1"/>
</dbReference>
<proteinExistence type="inferred from homology"/>
<dbReference type="STRING" id="420998.JDO7802_02156"/>
<dbReference type="Gene3D" id="3.90.1150.10">
    <property type="entry name" value="Aspartate Aminotransferase, domain 1"/>
    <property type="match status" value="1"/>
</dbReference>
<name>A0A0M6YIF2_9RHOB</name>
<dbReference type="Gene3D" id="3.40.640.10">
    <property type="entry name" value="Type I PLP-dependent aspartate aminotransferase-like (Major domain)"/>
    <property type="match status" value="1"/>
</dbReference>
<dbReference type="InterPro" id="IPR005814">
    <property type="entry name" value="Aminotrans_3"/>
</dbReference>
<dbReference type="RefSeq" id="WP_055085418.1">
    <property type="nucleotide sequence ID" value="NZ_CXSU01000012.1"/>
</dbReference>
<dbReference type="EC" id="2.6.1.18" evidence="7"/>
<evidence type="ECO:0000256" key="5">
    <source>
        <dbReference type="ARBA" id="ARBA00022898"/>
    </source>
</evidence>
<dbReference type="OrthoDB" id="9801834at2"/>
<dbReference type="InterPro" id="IPR015421">
    <property type="entry name" value="PyrdxlP-dep_Trfase_major"/>
</dbReference>
<dbReference type="GO" id="GO:0009102">
    <property type="term" value="P:biotin biosynthetic process"/>
    <property type="evidence" value="ECO:0007669"/>
    <property type="project" value="TreeGrafter"/>
</dbReference>
<dbReference type="InterPro" id="IPR049704">
    <property type="entry name" value="Aminotrans_3_PPA_site"/>
</dbReference>
<evidence type="ECO:0000256" key="3">
    <source>
        <dbReference type="ARBA" id="ARBA00022576"/>
    </source>
</evidence>
<evidence type="ECO:0000313" key="8">
    <source>
        <dbReference type="Proteomes" id="UP000049222"/>
    </source>
</evidence>
<dbReference type="PROSITE" id="PS00600">
    <property type="entry name" value="AA_TRANSFER_CLASS_3"/>
    <property type="match status" value="1"/>
</dbReference>
<protein>
    <submittedName>
        <fullName evidence="7">Omega-amino acid--pyruvate aminotransferase</fullName>
        <ecNumber evidence="7">2.6.1.18</ecNumber>
    </submittedName>
</protein>
<dbReference type="GO" id="GO:0004015">
    <property type="term" value="F:adenosylmethionine-8-amino-7-oxononanoate transaminase activity"/>
    <property type="evidence" value="ECO:0007669"/>
    <property type="project" value="TreeGrafter"/>
</dbReference>
<reference evidence="7 8" key="1">
    <citation type="submission" date="2015-07" db="EMBL/GenBank/DDBJ databases">
        <authorList>
            <person name="Noorani M."/>
        </authorList>
    </citation>
    <scope>NUCLEOTIDE SEQUENCE [LARGE SCALE GENOMIC DNA]</scope>
    <source>
        <strain evidence="7 8">CECT 7802</strain>
    </source>
</reference>
<evidence type="ECO:0000256" key="2">
    <source>
        <dbReference type="ARBA" id="ARBA00008954"/>
    </source>
</evidence>
<dbReference type="FunFam" id="3.40.640.10:FF:000014">
    <property type="entry name" value="Adenosylmethionine-8-amino-7-oxononanoate aminotransferase, probable"/>
    <property type="match status" value="1"/>
</dbReference>
<dbReference type="PIRSF" id="PIRSF000521">
    <property type="entry name" value="Transaminase_4ab_Lys_Orn"/>
    <property type="match status" value="1"/>
</dbReference>
<dbReference type="EMBL" id="CXSU01000012">
    <property type="protein sequence ID" value="CTQ50138.1"/>
    <property type="molecule type" value="Genomic_DNA"/>
</dbReference>
<comment type="similarity">
    <text evidence="2 6">Belongs to the class-III pyridoxal-phosphate-dependent aminotransferase family.</text>
</comment>
<dbReference type="SUPFAM" id="SSF53383">
    <property type="entry name" value="PLP-dependent transferases"/>
    <property type="match status" value="1"/>
</dbReference>
<dbReference type="InterPro" id="IPR015422">
    <property type="entry name" value="PyrdxlP-dep_Trfase_small"/>
</dbReference>
<keyword evidence="3 7" id="KW-0032">Aminotransferase</keyword>
<evidence type="ECO:0000313" key="7">
    <source>
        <dbReference type="EMBL" id="CTQ50138.1"/>
    </source>
</evidence>
<dbReference type="PANTHER" id="PTHR42684:SF3">
    <property type="entry name" value="ADENOSYLMETHIONINE-8-AMINO-7-OXONONANOATE AMINOTRANSFERASE"/>
    <property type="match status" value="1"/>
</dbReference>
<dbReference type="GO" id="GO:0009448">
    <property type="term" value="P:gamma-aminobutyric acid metabolic process"/>
    <property type="evidence" value="ECO:0007669"/>
    <property type="project" value="TreeGrafter"/>
</dbReference>
<dbReference type="GO" id="GO:0016223">
    <property type="term" value="F:beta-alanine:pyruvate transaminase activity"/>
    <property type="evidence" value="ECO:0007669"/>
    <property type="project" value="UniProtKB-EC"/>
</dbReference>
<dbReference type="AlphaFoldDB" id="A0A0M6YIF2"/>
<keyword evidence="5 6" id="KW-0663">Pyridoxal phosphate</keyword>
<dbReference type="CDD" id="cd00610">
    <property type="entry name" value="OAT_like"/>
    <property type="match status" value="1"/>
</dbReference>
<gene>
    <name evidence="7" type="ORF">JDO7802_02156</name>
</gene>
<comment type="cofactor">
    <cofactor evidence="1">
        <name>pyridoxal 5'-phosphate</name>
        <dbReference type="ChEBI" id="CHEBI:597326"/>
    </cofactor>
</comment>
<keyword evidence="4 7" id="KW-0808">Transferase</keyword>
<accession>A0A0M6YIF2</accession>
<dbReference type="InterPro" id="IPR015424">
    <property type="entry name" value="PyrdxlP-dep_Trfase"/>
</dbReference>
<keyword evidence="7" id="KW-0670">Pyruvate</keyword>
<sequence length="456" mass="49293">MPDTSLPNSWDARAKAHSFFGFTDLPSIAERGTVVLTHGEGPYVVDTDGTRYLDANSGLWNMIAGFDHPDLTAAAQAQYAAFPGYHAFFGRMSDQAVMLSEKLVEVSPFEDGKVFYTNSGSEANDTMVKMLWFLHGAEGRPQARKIITRGNAYHGVTAVSASMTAKPYNAVFGLPLPGFLHLTCPHYWREGRDGESEAEFLARLVDELEQMIATEGADTIAGFFAEPVQGAGGVIPPCDGYFDAMLPVLRRHGIPIIADEVITGFGRTGALWGCESYGFVPDAIISSKALTAGFFPMGAVILGPELSDRLQRAVDVIEEFPHGFTASGHPVGCAIALKSIDLVMNGGLLNNVNHLIPTFEAGLAKLAQHEHIGEWRGRGLMGALEAVRDKATKTPFEGHLSVSERIANTCTDHGLICRPLGQSIVLCPPFIMTDAQMEEMFDKLSRALNKVFAEVG</sequence>
<evidence type="ECO:0000256" key="4">
    <source>
        <dbReference type="ARBA" id="ARBA00022679"/>
    </source>
</evidence>
<dbReference type="Pfam" id="PF00202">
    <property type="entry name" value="Aminotran_3"/>
    <property type="match status" value="1"/>
</dbReference>
<dbReference type="GO" id="GO:0030170">
    <property type="term" value="F:pyridoxal phosphate binding"/>
    <property type="evidence" value="ECO:0007669"/>
    <property type="project" value="InterPro"/>
</dbReference>
<evidence type="ECO:0000256" key="6">
    <source>
        <dbReference type="RuleBase" id="RU003560"/>
    </source>
</evidence>
<keyword evidence="8" id="KW-1185">Reference proteome</keyword>
<dbReference type="NCBIfam" id="NF004767">
    <property type="entry name" value="PRK06105.1"/>
    <property type="match status" value="1"/>
</dbReference>
<organism evidence="7 8">
    <name type="scientific">Jannaschia donghaensis</name>
    <dbReference type="NCBI Taxonomy" id="420998"/>
    <lineage>
        <taxon>Bacteria</taxon>
        <taxon>Pseudomonadati</taxon>
        <taxon>Pseudomonadota</taxon>
        <taxon>Alphaproteobacteria</taxon>
        <taxon>Rhodobacterales</taxon>
        <taxon>Roseobacteraceae</taxon>
        <taxon>Jannaschia</taxon>
    </lineage>
</organism>
<dbReference type="Proteomes" id="UP000049222">
    <property type="component" value="Unassembled WGS sequence"/>
</dbReference>
<evidence type="ECO:0000256" key="1">
    <source>
        <dbReference type="ARBA" id="ARBA00001933"/>
    </source>
</evidence>